<evidence type="ECO:0000256" key="5">
    <source>
        <dbReference type="ARBA" id="ARBA00022763"/>
    </source>
</evidence>
<dbReference type="EMBL" id="JBHLTN010000007">
    <property type="protein sequence ID" value="MFC0591675.1"/>
    <property type="molecule type" value="Genomic_DNA"/>
</dbReference>
<evidence type="ECO:0000256" key="9">
    <source>
        <dbReference type="PIRNR" id="PIRNR003128"/>
    </source>
</evidence>
<accession>A0ABV6PPA8</accession>
<dbReference type="PIRSF" id="PIRSF003128">
    <property type="entry name" value="RecN"/>
    <property type="match status" value="1"/>
</dbReference>
<dbReference type="Gene3D" id="3.40.50.300">
    <property type="entry name" value="P-loop containing nucleotide triphosphate hydrolases"/>
    <property type="match status" value="2"/>
</dbReference>
<protein>
    <recommendedName>
        <fullName evidence="3 9">DNA repair protein RecN</fullName>
    </recommendedName>
    <alternativeName>
        <fullName evidence="8 9">Recombination protein N</fullName>
    </alternativeName>
</protein>
<keyword evidence="4" id="KW-0547">Nucleotide-binding</keyword>
<gene>
    <name evidence="13" type="primary">recN</name>
    <name evidence="13" type="ORF">ACFFGG_03810</name>
</gene>
<proteinExistence type="inferred from homology"/>
<feature type="coiled-coil region" evidence="10">
    <location>
        <begin position="341"/>
        <end position="368"/>
    </location>
</feature>
<dbReference type="Pfam" id="PF02463">
    <property type="entry name" value="SMC_N"/>
    <property type="match status" value="1"/>
</dbReference>
<evidence type="ECO:0000259" key="12">
    <source>
        <dbReference type="Pfam" id="PF02463"/>
    </source>
</evidence>
<evidence type="ECO:0000256" key="11">
    <source>
        <dbReference type="SAM" id="MobiDB-lite"/>
    </source>
</evidence>
<keyword evidence="14" id="KW-1185">Reference proteome</keyword>
<dbReference type="SUPFAM" id="SSF52540">
    <property type="entry name" value="P-loop containing nucleoside triphosphate hydrolases"/>
    <property type="match status" value="1"/>
</dbReference>
<keyword evidence="7 9" id="KW-0234">DNA repair</keyword>
<organism evidence="13 14">
    <name type="scientific">Ottowia pentelensis</name>
    <dbReference type="NCBI Taxonomy" id="511108"/>
    <lineage>
        <taxon>Bacteria</taxon>
        <taxon>Pseudomonadati</taxon>
        <taxon>Pseudomonadota</taxon>
        <taxon>Betaproteobacteria</taxon>
        <taxon>Burkholderiales</taxon>
        <taxon>Comamonadaceae</taxon>
        <taxon>Ottowia</taxon>
    </lineage>
</organism>
<evidence type="ECO:0000256" key="6">
    <source>
        <dbReference type="ARBA" id="ARBA00022840"/>
    </source>
</evidence>
<dbReference type="Proteomes" id="UP001589834">
    <property type="component" value="Unassembled WGS sequence"/>
</dbReference>
<evidence type="ECO:0000256" key="1">
    <source>
        <dbReference type="ARBA" id="ARBA00003618"/>
    </source>
</evidence>
<evidence type="ECO:0000256" key="10">
    <source>
        <dbReference type="SAM" id="Coils"/>
    </source>
</evidence>
<evidence type="ECO:0000256" key="2">
    <source>
        <dbReference type="ARBA" id="ARBA00009441"/>
    </source>
</evidence>
<keyword evidence="6" id="KW-0067">ATP-binding</keyword>
<dbReference type="NCBIfam" id="TIGR00634">
    <property type="entry name" value="recN"/>
    <property type="match status" value="1"/>
</dbReference>
<keyword evidence="10" id="KW-0175">Coiled coil</keyword>
<dbReference type="CDD" id="cd03241">
    <property type="entry name" value="ABC_RecN"/>
    <property type="match status" value="2"/>
</dbReference>
<comment type="function">
    <text evidence="1 9">May be involved in recombinational repair of damaged DNA.</text>
</comment>
<dbReference type="InterPro" id="IPR004604">
    <property type="entry name" value="DNA_recomb/repair_RecN"/>
</dbReference>
<name>A0ABV6PPA8_9BURK</name>
<dbReference type="NCBIfam" id="NF008121">
    <property type="entry name" value="PRK10869.1"/>
    <property type="match status" value="1"/>
</dbReference>
<evidence type="ECO:0000256" key="3">
    <source>
        <dbReference type="ARBA" id="ARBA00021315"/>
    </source>
</evidence>
<comment type="caution">
    <text evidence="13">The sequence shown here is derived from an EMBL/GenBank/DDBJ whole genome shotgun (WGS) entry which is preliminary data.</text>
</comment>
<evidence type="ECO:0000256" key="4">
    <source>
        <dbReference type="ARBA" id="ARBA00022741"/>
    </source>
</evidence>
<evidence type="ECO:0000313" key="13">
    <source>
        <dbReference type="EMBL" id="MFC0591675.1"/>
    </source>
</evidence>
<sequence length="572" mass="60637">MALRHLSLRDFVIVPVLELELQAGFSVLTGETGAGKSILIDALQLVLGGRGDALWVREGQARCEISAEFDAPPACTSWLLANGMDSADGALLLRRSIDRAGRSRAWINGSAATVAQLRELSEQLLDIHGQHAWQSLTRPTAVRALLDAYAGVDGAPLLAAWQAWQQAQAALDAARRAQDSLAQERERLLWQISELDKLAPREGEWDELSQQHARLSNVQSLIDAALAASRALESDEDEGGALSALAQAQEALQASAAIEPEFGALLEPLQAAEAQLRDAARSLHAYLRHANPDPEQLAALDERIGQWHALARRHRRPPAELPGLLAGWRAELERLESAGDLQQLQARLEQARSAYNSLAGQISRARAQAAPRLSAAVTAAMQELGMAGGAFEVQLERLPTPAAHGLESAQFLVAAHAGVTARAIDRVASGGELSRLSLAIAVTTSTLGPAATLIFDEVDAGVGGAVAATVGRLLQRLGRDRQVLCVTHLPQVAACADHHLRVSKATAGDGSPQSQVAPIAGAARTQELARMLGGEQITPATLAHAQELLEQARPAPASATHARPAGRRGVRV</sequence>
<feature type="domain" description="RecF/RecN/SMC N-terminal" evidence="12">
    <location>
        <begin position="17"/>
        <end position="506"/>
    </location>
</feature>
<dbReference type="RefSeq" id="WP_377480015.1">
    <property type="nucleotide sequence ID" value="NZ_JBHLTN010000007.1"/>
</dbReference>
<evidence type="ECO:0000256" key="7">
    <source>
        <dbReference type="ARBA" id="ARBA00023204"/>
    </source>
</evidence>
<reference evidence="13 14" key="1">
    <citation type="submission" date="2024-09" db="EMBL/GenBank/DDBJ databases">
        <authorList>
            <person name="Sun Q."/>
            <person name="Mori K."/>
        </authorList>
    </citation>
    <scope>NUCLEOTIDE SEQUENCE [LARGE SCALE GENOMIC DNA]</scope>
    <source>
        <strain evidence="13 14">NCAIM B.02336</strain>
    </source>
</reference>
<dbReference type="PANTHER" id="PTHR11059">
    <property type="entry name" value="DNA REPAIR PROTEIN RECN"/>
    <property type="match status" value="1"/>
</dbReference>
<evidence type="ECO:0000256" key="8">
    <source>
        <dbReference type="ARBA" id="ARBA00033408"/>
    </source>
</evidence>
<feature type="region of interest" description="Disordered" evidence="11">
    <location>
        <begin position="553"/>
        <end position="572"/>
    </location>
</feature>
<comment type="similarity">
    <text evidence="2 9">Belongs to the RecN family.</text>
</comment>
<dbReference type="InterPro" id="IPR027417">
    <property type="entry name" value="P-loop_NTPase"/>
</dbReference>
<keyword evidence="5 9" id="KW-0227">DNA damage</keyword>
<dbReference type="PANTHER" id="PTHR11059:SF0">
    <property type="entry name" value="DNA REPAIR PROTEIN RECN"/>
    <property type="match status" value="1"/>
</dbReference>
<evidence type="ECO:0000313" key="14">
    <source>
        <dbReference type="Proteomes" id="UP001589834"/>
    </source>
</evidence>
<dbReference type="InterPro" id="IPR003395">
    <property type="entry name" value="RecF/RecN/SMC_N"/>
</dbReference>